<dbReference type="NCBIfam" id="TIGR00068">
    <property type="entry name" value="glyox_I"/>
    <property type="match status" value="1"/>
</dbReference>
<evidence type="ECO:0000256" key="2">
    <source>
        <dbReference type="ARBA" id="ARBA00010363"/>
    </source>
</evidence>
<dbReference type="Pfam" id="PF00903">
    <property type="entry name" value="Glyoxalase"/>
    <property type="match status" value="1"/>
</dbReference>
<evidence type="ECO:0000256" key="1">
    <source>
        <dbReference type="ARBA" id="ARBA00005008"/>
    </source>
</evidence>
<dbReference type="RefSeq" id="WP_269309137.1">
    <property type="nucleotide sequence ID" value="NZ_CP098242.1"/>
</dbReference>
<dbReference type="InterPro" id="IPR018146">
    <property type="entry name" value="Glyoxalase_1_CS"/>
</dbReference>
<dbReference type="GO" id="GO:0005737">
    <property type="term" value="C:cytoplasm"/>
    <property type="evidence" value="ECO:0007669"/>
    <property type="project" value="TreeGrafter"/>
</dbReference>
<proteinExistence type="inferred from homology"/>
<dbReference type="PROSITE" id="PS00934">
    <property type="entry name" value="GLYOXALASE_I_1"/>
    <property type="match status" value="1"/>
</dbReference>
<evidence type="ECO:0000256" key="6">
    <source>
        <dbReference type="ARBA" id="ARBA00048273"/>
    </source>
</evidence>
<dbReference type="InterPro" id="IPR004360">
    <property type="entry name" value="Glyas_Fos-R_dOase_dom"/>
</dbReference>
<dbReference type="GO" id="GO:0004462">
    <property type="term" value="F:lactoylglutathione lyase activity"/>
    <property type="evidence" value="ECO:0007669"/>
    <property type="project" value="UniProtKB-UniRule"/>
</dbReference>
<name>A0A9E9P2P6_9BURK</name>
<evidence type="ECO:0000256" key="3">
    <source>
        <dbReference type="ARBA" id="ARBA00012081"/>
    </source>
</evidence>
<dbReference type="PANTHER" id="PTHR46036:SF5">
    <property type="entry name" value="LACTOYLGLUTATHIONE LYASE"/>
    <property type="match status" value="1"/>
</dbReference>
<evidence type="ECO:0000256" key="8">
    <source>
        <dbReference type="PIRSR" id="PIRSR604361-3"/>
    </source>
</evidence>
<comment type="cofactor">
    <cofactor evidence="8">
        <name>Zn(2+)</name>
        <dbReference type="ChEBI" id="CHEBI:29105"/>
    </cofactor>
    <text evidence="8">Binds 1 zinc ion per subunit. In the homodimer, two zinc ions are bound between subunits.</text>
</comment>
<keyword evidence="9" id="KW-0533">Nickel</keyword>
<evidence type="ECO:0000313" key="11">
    <source>
        <dbReference type="EMBL" id="WAW10137.1"/>
    </source>
</evidence>
<comment type="cofactor">
    <cofactor evidence="9">
        <name>Ni(2+)</name>
        <dbReference type="ChEBI" id="CHEBI:49786"/>
    </cofactor>
    <text evidence="9">Binds 1 nickel ion per subunit.</text>
</comment>
<dbReference type="CDD" id="cd16358">
    <property type="entry name" value="GlxI_Ni"/>
    <property type="match status" value="1"/>
</dbReference>
<evidence type="ECO:0000256" key="5">
    <source>
        <dbReference type="ARBA" id="ARBA00023239"/>
    </source>
</evidence>
<dbReference type="GO" id="GO:0019243">
    <property type="term" value="P:methylglyoxal catabolic process to D-lactate via S-lactoyl-glutathione"/>
    <property type="evidence" value="ECO:0007669"/>
    <property type="project" value="TreeGrafter"/>
</dbReference>
<feature type="active site" description="Proton donor/acceptor" evidence="7">
    <location>
        <position position="122"/>
    </location>
</feature>
<dbReference type="InterPro" id="IPR037523">
    <property type="entry name" value="VOC_core"/>
</dbReference>
<feature type="binding site" evidence="8">
    <location>
        <position position="74"/>
    </location>
    <ligand>
        <name>Zn(2+)</name>
        <dbReference type="ChEBI" id="CHEBI:29105"/>
        <note>ligand shared between dimeric partners</note>
    </ligand>
</feature>
<feature type="domain" description="VOC" evidence="10">
    <location>
        <begin position="2"/>
        <end position="126"/>
    </location>
</feature>
<dbReference type="GO" id="GO:0046872">
    <property type="term" value="F:metal ion binding"/>
    <property type="evidence" value="ECO:0007669"/>
    <property type="project" value="UniProtKB-UniRule"/>
</dbReference>
<comment type="catalytic activity">
    <reaction evidence="6 9">
        <text>(R)-S-lactoylglutathione = methylglyoxal + glutathione</text>
        <dbReference type="Rhea" id="RHEA:19069"/>
        <dbReference type="ChEBI" id="CHEBI:17158"/>
        <dbReference type="ChEBI" id="CHEBI:57474"/>
        <dbReference type="ChEBI" id="CHEBI:57925"/>
        <dbReference type="EC" id="4.4.1.5"/>
    </reaction>
</comment>
<reference evidence="11" key="1">
    <citation type="journal article" date="2022" name="Front. Microbiol.">
        <title>New perspectives on an old grouping: The genomic and phenotypic variability of Oxalobacter formigenes and the implications for calcium oxalate stone prevention.</title>
        <authorList>
            <person name="Chmiel J.A."/>
            <person name="Carr C."/>
            <person name="Stuivenberg G.A."/>
            <person name="Venema R."/>
            <person name="Chanyi R.M."/>
            <person name="Al K.F."/>
            <person name="Giguere D."/>
            <person name="Say H."/>
            <person name="Akouris P.P."/>
            <person name="Dominguez Romero S.A."/>
            <person name="Kwong A."/>
            <person name="Tai V."/>
            <person name="Koval S.F."/>
            <person name="Razvi H."/>
            <person name="Bjazevic J."/>
            <person name="Burton J.P."/>
        </authorList>
    </citation>
    <scope>NUCLEOTIDE SEQUENCE</scope>
    <source>
        <strain evidence="11">WoOx3</strain>
    </source>
</reference>
<dbReference type="InterPro" id="IPR029068">
    <property type="entry name" value="Glyas_Bleomycin-R_OHBP_Dase"/>
</dbReference>
<feature type="binding site" evidence="8">
    <location>
        <position position="56"/>
    </location>
    <ligand>
        <name>Zn(2+)</name>
        <dbReference type="ChEBI" id="CHEBI:29105"/>
        <note>ligand shared between dimeric partners</note>
    </ligand>
</feature>
<dbReference type="PROSITE" id="PS51819">
    <property type="entry name" value="VOC"/>
    <property type="match status" value="1"/>
</dbReference>
<keyword evidence="8" id="KW-0862">Zinc</keyword>
<dbReference type="PANTHER" id="PTHR46036">
    <property type="entry name" value="LACTOYLGLUTATHIONE LYASE"/>
    <property type="match status" value="1"/>
</dbReference>
<comment type="pathway">
    <text evidence="1 9">Secondary metabolite metabolism; methylglyoxal degradation; (R)-lactate from methylglyoxal: step 1/2.</text>
</comment>
<evidence type="ECO:0000256" key="7">
    <source>
        <dbReference type="PIRSR" id="PIRSR604361-1"/>
    </source>
</evidence>
<keyword evidence="12" id="KW-1185">Reference proteome</keyword>
<gene>
    <name evidence="11" type="primary">gloA</name>
    <name evidence="11" type="ORF">NB640_00230</name>
</gene>
<dbReference type="KEGG" id="ovb:NB640_00230"/>
<protein>
    <recommendedName>
        <fullName evidence="3 9">Lactoylglutathione lyase</fullName>
        <ecNumber evidence="3 9">4.4.1.5</ecNumber>
    </recommendedName>
    <alternativeName>
        <fullName evidence="9">Glyoxalase I</fullName>
    </alternativeName>
</protein>
<dbReference type="InterPro" id="IPR004361">
    <property type="entry name" value="Glyoxalase_1"/>
</dbReference>
<evidence type="ECO:0000256" key="9">
    <source>
        <dbReference type="RuleBase" id="RU361179"/>
    </source>
</evidence>
<keyword evidence="5 9" id="KW-0456">Lyase</keyword>
<dbReference type="EMBL" id="CP098242">
    <property type="protein sequence ID" value="WAW10137.1"/>
    <property type="molecule type" value="Genomic_DNA"/>
</dbReference>
<dbReference type="SUPFAM" id="SSF54593">
    <property type="entry name" value="Glyoxalase/Bleomycin resistance protein/Dihydroxybiphenyl dioxygenase"/>
    <property type="match status" value="1"/>
</dbReference>
<accession>A0A9E9P2P6</accession>
<dbReference type="EC" id="4.4.1.5" evidence="3 9"/>
<comment type="similarity">
    <text evidence="2 9">Belongs to the glyoxalase I family.</text>
</comment>
<evidence type="ECO:0000259" key="10">
    <source>
        <dbReference type="PROSITE" id="PS51819"/>
    </source>
</evidence>
<evidence type="ECO:0000313" key="12">
    <source>
        <dbReference type="Proteomes" id="UP001156215"/>
    </source>
</evidence>
<comment type="function">
    <text evidence="9">Catalyzes the conversion of hemimercaptal, formed from methylglyoxal and glutathione, to S-lactoylglutathione.</text>
</comment>
<feature type="binding site" evidence="8">
    <location>
        <position position="122"/>
    </location>
    <ligand>
        <name>Zn(2+)</name>
        <dbReference type="ChEBI" id="CHEBI:29105"/>
        <note>ligand shared between dimeric partners</note>
    </ligand>
</feature>
<evidence type="ECO:0000256" key="4">
    <source>
        <dbReference type="ARBA" id="ARBA00022723"/>
    </source>
</evidence>
<dbReference type="Gene3D" id="3.10.180.10">
    <property type="entry name" value="2,3-Dihydroxybiphenyl 1,2-Dioxygenase, domain 1"/>
    <property type="match status" value="1"/>
</dbReference>
<sequence>MRFLHTMIRVGDLQRSIDFYTNVLGMKLLRTMDNPEFEYTLAYLGYGSNPEHAELELTWNYGVSSYDMGTAYGHIALGTENIYTFCDSIRAKGAKITREPGPVKGGTTVIAFLEDPDGYRIELIET</sequence>
<dbReference type="PROSITE" id="PS00935">
    <property type="entry name" value="GLYOXALASE_I_2"/>
    <property type="match status" value="1"/>
</dbReference>
<dbReference type="Proteomes" id="UP001156215">
    <property type="component" value="Chromosome"/>
</dbReference>
<keyword evidence="4 8" id="KW-0479">Metal-binding</keyword>
<organism evidence="11 12">
    <name type="scientific">Oxalobacter vibrioformis</name>
    <dbReference type="NCBI Taxonomy" id="933080"/>
    <lineage>
        <taxon>Bacteria</taxon>
        <taxon>Pseudomonadati</taxon>
        <taxon>Pseudomonadota</taxon>
        <taxon>Betaproteobacteria</taxon>
        <taxon>Burkholderiales</taxon>
        <taxon>Oxalobacteraceae</taxon>
        <taxon>Oxalobacter</taxon>
    </lineage>
</organism>
<dbReference type="AlphaFoldDB" id="A0A9E9P2P6"/>